<protein>
    <submittedName>
        <fullName evidence="1">Uncharacterized protein</fullName>
    </submittedName>
</protein>
<evidence type="ECO:0000313" key="1">
    <source>
        <dbReference type="EMBL" id="EUB60864.1"/>
    </source>
</evidence>
<dbReference type="EMBL" id="APAU02000026">
    <property type="protein sequence ID" value="EUB60864.1"/>
    <property type="molecule type" value="Genomic_DNA"/>
</dbReference>
<dbReference type="KEGG" id="egl:EGR_04303"/>
<organism evidence="1 2">
    <name type="scientific">Echinococcus granulosus</name>
    <name type="common">Hydatid tapeworm</name>
    <dbReference type="NCBI Taxonomy" id="6210"/>
    <lineage>
        <taxon>Eukaryota</taxon>
        <taxon>Metazoa</taxon>
        <taxon>Spiralia</taxon>
        <taxon>Lophotrochozoa</taxon>
        <taxon>Platyhelminthes</taxon>
        <taxon>Cestoda</taxon>
        <taxon>Eucestoda</taxon>
        <taxon>Cyclophyllidea</taxon>
        <taxon>Taeniidae</taxon>
        <taxon>Echinococcus</taxon>
        <taxon>Echinococcus granulosus group</taxon>
    </lineage>
</organism>
<dbReference type="GeneID" id="36340018"/>
<dbReference type="RefSeq" id="XP_024352060.1">
    <property type="nucleotide sequence ID" value="XM_024493552.1"/>
</dbReference>
<dbReference type="CTD" id="36340018"/>
<keyword evidence="2" id="KW-1185">Reference proteome</keyword>
<evidence type="ECO:0000313" key="2">
    <source>
        <dbReference type="Proteomes" id="UP000019149"/>
    </source>
</evidence>
<accession>W6V448</accession>
<dbReference type="Proteomes" id="UP000019149">
    <property type="component" value="Unassembled WGS sequence"/>
</dbReference>
<dbReference type="AlphaFoldDB" id="W6V448"/>
<name>W6V448_ECHGR</name>
<comment type="caution">
    <text evidence="1">The sequence shown here is derived from an EMBL/GenBank/DDBJ whole genome shotgun (WGS) entry which is preliminary data.</text>
</comment>
<proteinExistence type="predicted"/>
<reference evidence="1 2" key="1">
    <citation type="journal article" date="2013" name="Nat. Genet.">
        <title>The genome of the hydatid tapeworm Echinococcus granulosus.</title>
        <authorList>
            <person name="Zheng H."/>
            <person name="Zhang W."/>
            <person name="Zhang L."/>
            <person name="Zhang Z."/>
            <person name="Li J."/>
            <person name="Lu G."/>
            <person name="Zhu Y."/>
            <person name="Wang Y."/>
            <person name="Huang Y."/>
            <person name="Liu J."/>
            <person name="Kang H."/>
            <person name="Chen J."/>
            <person name="Wang L."/>
            <person name="Chen A."/>
            <person name="Yu S."/>
            <person name="Gao Z."/>
            <person name="Jin L."/>
            <person name="Gu W."/>
            <person name="Wang Z."/>
            <person name="Zhao L."/>
            <person name="Shi B."/>
            <person name="Wen H."/>
            <person name="Lin R."/>
            <person name="Jones M.K."/>
            <person name="Brejova B."/>
            <person name="Vinar T."/>
            <person name="Zhao G."/>
            <person name="McManus D.P."/>
            <person name="Chen Z."/>
            <person name="Zhou Y."/>
            <person name="Wang S."/>
        </authorList>
    </citation>
    <scope>NUCLEOTIDE SEQUENCE [LARGE SCALE GENOMIC DNA]</scope>
</reference>
<sequence length="232" mass="26930">MNKKRKFDYMTSSCILRDIGPWLLTGKNVCMTLLSHIPISAYLRRVLCQLLLSTSMTFWYKYHSNSLRKELKLPVCFIFSGESFFSTRVIHVIALYTSAENAHPRIFSKDRHINAHKSLPDKNSVSVPMQSDYLFFHFACENPASIYSYYPKKYSRNGLCNYCYHELINNMSHTYDAKLIGRNQDVTQVKEVHFHSIQSANQVGFKLQGQEFQVALSNTDSITLRKAQWKCS</sequence>
<gene>
    <name evidence="1" type="ORF">EGR_04303</name>
</gene>